<dbReference type="AlphaFoldDB" id="A0A5E4M0Q3"/>
<evidence type="ECO:0000313" key="1">
    <source>
        <dbReference type="EMBL" id="VVC25600.1"/>
    </source>
</evidence>
<accession>A0A5E4M0Q3</accession>
<sequence>MFDDQISPNLENDPHALKIHLVTTRKLPIIPSKLFDINLSLRCFDIDQDIPIHFCPELIENKPLLFYIKREVIQVPTVKPMYTDEELRNLPQFKTMATDIADQNGSSGVLELIRCCKTTQEKRTQYEPMNDNIAIDIIQQ</sequence>
<dbReference type="Proteomes" id="UP000325440">
    <property type="component" value="Unassembled WGS sequence"/>
</dbReference>
<keyword evidence="2" id="KW-1185">Reference proteome</keyword>
<evidence type="ECO:0000313" key="2">
    <source>
        <dbReference type="Proteomes" id="UP000325440"/>
    </source>
</evidence>
<gene>
    <name evidence="1" type="ORF">CINCED_3A010920</name>
</gene>
<organism evidence="1 2">
    <name type="scientific">Cinara cedri</name>
    <dbReference type="NCBI Taxonomy" id="506608"/>
    <lineage>
        <taxon>Eukaryota</taxon>
        <taxon>Metazoa</taxon>
        <taxon>Ecdysozoa</taxon>
        <taxon>Arthropoda</taxon>
        <taxon>Hexapoda</taxon>
        <taxon>Insecta</taxon>
        <taxon>Pterygota</taxon>
        <taxon>Neoptera</taxon>
        <taxon>Paraneoptera</taxon>
        <taxon>Hemiptera</taxon>
        <taxon>Sternorrhyncha</taxon>
        <taxon>Aphidomorpha</taxon>
        <taxon>Aphidoidea</taxon>
        <taxon>Aphididae</taxon>
        <taxon>Lachninae</taxon>
        <taxon>Cinara</taxon>
    </lineage>
</organism>
<dbReference type="EMBL" id="CABPRJ010000016">
    <property type="protein sequence ID" value="VVC25600.1"/>
    <property type="molecule type" value="Genomic_DNA"/>
</dbReference>
<proteinExistence type="predicted"/>
<name>A0A5E4M0Q3_9HEMI</name>
<reference evidence="1 2" key="1">
    <citation type="submission" date="2019-08" db="EMBL/GenBank/DDBJ databases">
        <authorList>
            <person name="Alioto T."/>
            <person name="Alioto T."/>
            <person name="Gomez Garrido J."/>
        </authorList>
    </citation>
    <scope>NUCLEOTIDE SEQUENCE [LARGE SCALE GENOMIC DNA]</scope>
</reference>
<protein>
    <submittedName>
        <fullName evidence="1">Uncharacterized protein</fullName>
    </submittedName>
</protein>